<dbReference type="Gene3D" id="3.10.310.10">
    <property type="entry name" value="Diaminopimelate Epimerase, Chain A, domain 1"/>
    <property type="match status" value="2"/>
</dbReference>
<evidence type="ECO:0000313" key="4">
    <source>
        <dbReference type="Proteomes" id="UP000663929"/>
    </source>
</evidence>
<evidence type="ECO:0008006" key="5">
    <source>
        <dbReference type="Google" id="ProtNLM"/>
    </source>
</evidence>
<dbReference type="GO" id="GO:0005829">
    <property type="term" value="C:cytosol"/>
    <property type="evidence" value="ECO:0007669"/>
    <property type="project" value="TreeGrafter"/>
</dbReference>
<dbReference type="InterPro" id="IPR001653">
    <property type="entry name" value="DAP_epimerase_DapF"/>
</dbReference>
<accession>A0A8A4TYG2</accession>
<gene>
    <name evidence="3" type="ORF">J3U87_16890</name>
</gene>
<dbReference type="RefSeq" id="WP_237384223.1">
    <property type="nucleotide sequence ID" value="NZ_CP071793.1"/>
</dbReference>
<dbReference type="PANTHER" id="PTHR31689:SF0">
    <property type="entry name" value="DIAMINOPIMELATE EPIMERASE"/>
    <property type="match status" value="1"/>
</dbReference>
<dbReference type="EMBL" id="CP071793">
    <property type="protein sequence ID" value="QTD54124.1"/>
    <property type="molecule type" value="Genomic_DNA"/>
</dbReference>
<dbReference type="SUPFAM" id="SSF54506">
    <property type="entry name" value="Diaminopimelate epimerase-like"/>
    <property type="match status" value="2"/>
</dbReference>
<keyword evidence="4" id="KW-1185">Reference proteome</keyword>
<evidence type="ECO:0000256" key="2">
    <source>
        <dbReference type="ARBA" id="ARBA00023235"/>
    </source>
</evidence>
<organism evidence="3 4">
    <name type="scientific">Sulfidibacter corallicola</name>
    <dbReference type="NCBI Taxonomy" id="2818388"/>
    <lineage>
        <taxon>Bacteria</taxon>
        <taxon>Pseudomonadati</taxon>
        <taxon>Acidobacteriota</taxon>
        <taxon>Holophagae</taxon>
        <taxon>Acanthopleuribacterales</taxon>
        <taxon>Acanthopleuribacteraceae</taxon>
        <taxon>Sulfidibacter</taxon>
    </lineage>
</organism>
<proteinExistence type="inferred from homology"/>
<name>A0A8A4TYG2_SULCO</name>
<evidence type="ECO:0000256" key="1">
    <source>
        <dbReference type="ARBA" id="ARBA00010219"/>
    </source>
</evidence>
<protein>
    <recommendedName>
        <fullName evidence="5">Diaminopimelate epimerase</fullName>
    </recommendedName>
</protein>
<sequence>MTSSPSDRIERDDAFDKIEACGNDFVLLAHEPDPKSVAELCDRHHGIGADGIMVLRSVRPELTDLGHLDPDGSHSFCLNGTRAALALLARRGRIAPAGRVRTEGQEFAYRLDPDPILFLPVRDYRPLNWRGGDHLVSGYRVEVGNPQFVILEGMDPNRFRELAPRIRADLAAFPQGTNVTFLRRAEAGWHVQTFERGVETFTKACGTGMYAAALVLFGERGTRRVTFFPEGRGTVEAWLEGDGLAITGSTRHVFSGTWPATEVVAGESQVGEARCG</sequence>
<dbReference type="GO" id="GO:0008837">
    <property type="term" value="F:diaminopimelate epimerase activity"/>
    <property type="evidence" value="ECO:0007669"/>
    <property type="project" value="InterPro"/>
</dbReference>
<evidence type="ECO:0000313" key="3">
    <source>
        <dbReference type="EMBL" id="QTD54124.1"/>
    </source>
</evidence>
<reference evidence="3" key="1">
    <citation type="submission" date="2021-03" db="EMBL/GenBank/DDBJ databases">
        <title>Acanthopleuribacteraceae sp. M133.</title>
        <authorList>
            <person name="Wang G."/>
        </authorList>
    </citation>
    <scope>NUCLEOTIDE SEQUENCE</scope>
    <source>
        <strain evidence="3">M133</strain>
    </source>
</reference>
<dbReference type="Proteomes" id="UP000663929">
    <property type="component" value="Chromosome"/>
</dbReference>
<dbReference type="PANTHER" id="PTHR31689">
    <property type="entry name" value="DIAMINOPIMELATE EPIMERASE, CHLOROPLASTIC"/>
    <property type="match status" value="1"/>
</dbReference>
<comment type="similarity">
    <text evidence="1">Belongs to the diaminopimelate epimerase family.</text>
</comment>
<dbReference type="KEGG" id="scor:J3U87_16890"/>
<dbReference type="GO" id="GO:0009089">
    <property type="term" value="P:lysine biosynthetic process via diaminopimelate"/>
    <property type="evidence" value="ECO:0007669"/>
    <property type="project" value="InterPro"/>
</dbReference>
<keyword evidence="2" id="KW-0413">Isomerase</keyword>
<dbReference type="AlphaFoldDB" id="A0A8A4TYG2"/>